<evidence type="ECO:0000256" key="1">
    <source>
        <dbReference type="ARBA" id="ARBA00001947"/>
    </source>
</evidence>
<evidence type="ECO:0000313" key="5">
    <source>
        <dbReference type="EMBL" id="PIR85608.1"/>
    </source>
</evidence>
<sequence>MESFKSQEKLDSRWYRRFEAVNFEDYEKLTGNKESRQEQMDKFLSGEVENPALDYPELKSFDIDEREQTLLSLKEDILSLERNEAVKKIYRTKINESLATLRMLKATKSGDDRKFSRYADFIYGKPESSDVGYVVGHVKDLILQNAESENPERQQAARRLNEIFSQLDFDIGEGADKSILPAGQDIPGKLESVEEAVEVFEASLREIGASDWKVVVDSEKGLSNFSVSQEHKTVRVPSEEKLMARNVSKKKLQGLIEHEIKTHVARRSNGERSKLQLLGLGLDRYLKAEEGIATYAEQQVTGAKEFAGVPRFLSIALAKGIGGKKLDFRNTHILMTDYRLLASSKKDVTLEEAATTAYNDCVRIFRGSTCSTPGAIYPKDMSYFGNRAIWTLVSENSDVVETFSIGKYDPNNNEHIALLTQLGILDGDLEQLETE</sequence>
<dbReference type="GO" id="GO:0008237">
    <property type="term" value="F:metallopeptidase activity"/>
    <property type="evidence" value="ECO:0007669"/>
    <property type="project" value="UniProtKB-KW"/>
</dbReference>
<dbReference type="PANTHER" id="PTHR31817:SF0">
    <property type="entry name" value="CHROMOSOME UNDETERMINED SCAFFOLD_67, WHOLE GENOME SHOTGUN SEQUENCE"/>
    <property type="match status" value="1"/>
</dbReference>
<keyword evidence="4" id="KW-0482">Metalloprotease</keyword>
<evidence type="ECO:0008006" key="7">
    <source>
        <dbReference type="Google" id="ProtNLM"/>
    </source>
</evidence>
<keyword evidence="2" id="KW-0645">Protease</keyword>
<evidence type="ECO:0000256" key="2">
    <source>
        <dbReference type="ARBA" id="ARBA00022670"/>
    </source>
</evidence>
<dbReference type="SMART" id="SM01154">
    <property type="entry name" value="DUF1704"/>
    <property type="match status" value="1"/>
</dbReference>
<accession>A0A2H0UGT0</accession>
<reference evidence="6" key="1">
    <citation type="submission" date="2017-09" db="EMBL/GenBank/DDBJ databases">
        <title>Depth-based differentiation of microbial function through sediment-hosted aquifers and enrichment of novel symbionts in the deep terrestrial subsurface.</title>
        <authorList>
            <person name="Probst A.J."/>
            <person name="Ladd B."/>
            <person name="Jarett J.K."/>
            <person name="Geller-Mcgrath D.E."/>
            <person name="Sieber C.M.K."/>
            <person name="Emerson J.B."/>
            <person name="Anantharaman K."/>
            <person name="Thomas B.C."/>
            <person name="Malmstrom R."/>
            <person name="Stieglmeier M."/>
            <person name="Klingl A."/>
            <person name="Woyke T."/>
            <person name="Ryan C.M."/>
            <person name="Banfield J.F."/>
        </authorList>
    </citation>
    <scope>NUCLEOTIDE SEQUENCE [LARGE SCALE GENOMIC DNA]</scope>
</reference>
<dbReference type="AlphaFoldDB" id="A0A2H0UGT0"/>
<dbReference type="Proteomes" id="UP000229612">
    <property type="component" value="Unassembled WGS sequence"/>
</dbReference>
<dbReference type="PANTHER" id="PTHR31817">
    <property type="match status" value="1"/>
</dbReference>
<evidence type="ECO:0000256" key="3">
    <source>
        <dbReference type="ARBA" id="ARBA00022801"/>
    </source>
</evidence>
<dbReference type="GO" id="GO:0006508">
    <property type="term" value="P:proteolysis"/>
    <property type="evidence" value="ECO:0007669"/>
    <property type="project" value="UniProtKB-KW"/>
</dbReference>
<dbReference type="GO" id="GO:0080164">
    <property type="term" value="P:regulation of nitric oxide metabolic process"/>
    <property type="evidence" value="ECO:0007669"/>
    <property type="project" value="TreeGrafter"/>
</dbReference>
<comment type="caution">
    <text evidence="5">The sequence shown here is derived from an EMBL/GenBank/DDBJ whole genome shotgun (WGS) entry which is preliminary data.</text>
</comment>
<evidence type="ECO:0000256" key="4">
    <source>
        <dbReference type="ARBA" id="ARBA00023049"/>
    </source>
</evidence>
<name>A0A2H0UGT0_9BACT</name>
<comment type="cofactor">
    <cofactor evidence="1">
        <name>Zn(2+)</name>
        <dbReference type="ChEBI" id="CHEBI:29105"/>
    </cofactor>
</comment>
<evidence type="ECO:0000313" key="6">
    <source>
        <dbReference type="Proteomes" id="UP000229612"/>
    </source>
</evidence>
<gene>
    <name evidence="5" type="ORF">COU14_03445</name>
</gene>
<proteinExistence type="predicted"/>
<organism evidence="5 6">
    <name type="scientific">Candidatus Kaiserbacteria bacterium CG10_big_fil_rev_8_21_14_0_10_44_10</name>
    <dbReference type="NCBI Taxonomy" id="1974606"/>
    <lineage>
        <taxon>Bacteria</taxon>
        <taxon>Candidatus Kaiseribacteriota</taxon>
    </lineage>
</organism>
<keyword evidence="3" id="KW-0378">Hydrolase</keyword>
<dbReference type="InterPro" id="IPR012548">
    <property type="entry name" value="MATCAP"/>
</dbReference>
<protein>
    <recommendedName>
        <fullName evidence="7">DUF1704 domain-containing protein</fullName>
    </recommendedName>
</protein>
<dbReference type="Pfam" id="PF08014">
    <property type="entry name" value="MATCAP"/>
    <property type="match status" value="1"/>
</dbReference>
<dbReference type="EMBL" id="PFBG01000038">
    <property type="protein sequence ID" value="PIR85608.1"/>
    <property type="molecule type" value="Genomic_DNA"/>
</dbReference>